<dbReference type="SUPFAM" id="SSF48452">
    <property type="entry name" value="TPR-like"/>
    <property type="match status" value="1"/>
</dbReference>
<dbReference type="OrthoDB" id="29013at2759"/>
<keyword evidence="4" id="KW-0254">Endocytosis</keyword>
<organism evidence="7 8">
    <name type="scientific">Eremothecium sinecaudum</name>
    <dbReference type="NCBI Taxonomy" id="45286"/>
    <lineage>
        <taxon>Eukaryota</taxon>
        <taxon>Fungi</taxon>
        <taxon>Dikarya</taxon>
        <taxon>Ascomycota</taxon>
        <taxon>Saccharomycotina</taxon>
        <taxon>Saccharomycetes</taxon>
        <taxon>Saccharomycetales</taxon>
        <taxon>Saccharomycetaceae</taxon>
        <taxon>Eremothecium</taxon>
    </lineage>
</organism>
<evidence type="ECO:0000256" key="1">
    <source>
        <dbReference type="ARBA" id="ARBA00002550"/>
    </source>
</evidence>
<sequence length="750" mass="86211">MIRLKTSRGTMDSTNVVDPIAAALEARLVGLNAVGSGDSILDSILALHYRVMFHTFDENSDLSMWKVLLEDSQKLEPDVSEELHSAILKNVSGIANYYLGNGMEADRLLYALGTIDGVREQYFNFWCLLQLENLCYRIKMGSIVDLQVLQYCRTIPKESYTLVWYYLEKLITSTTFTWKEIQSEFGSSPMSYLFGILVDQKFPEAELISYCKKLLAGSRFPSAHESNNFELEEFFAVLQFYFRRATGPLSRDWGAIIERAVAVTFQSISISKAAIFYYFSVGEDRVGLLNFINFINYSERRRRLTGTYDVISLIDAYGQVMKRDTIPEEIGQTFSRVKSLAKYKQIVSEFYQYYNLKLISNEDSIDWFSNSFQLWVPSNLARALADAWYLFYQYEKSSLTHLLQKDLSYYLANAMCLDSNNLDIKFQYAYVLASMRRIEKCVKFLKTAVLNVAPEDYKSWHLLALCESIQENKAASLKIVWSVLEAMTEAAEEGRLKVVDKWQLIHLKLTQLSLVKETVGIKDALEMLPEVYQLYSMLFPTTDENSNDECRIGPQHKQTKEYLFQSIWFFAAKLFIQDNDLANAQEAIDEAKRVTTSFTNLNVNTTKGYISLSTDNLTAMNEFQNVLCFDPANIDAIVGFAKVLYPDANDKVENFTRHKSVTVHDSNHGPSPISAFANEKDRSAAVAQLKLMLESCIERSIEGYHTPEIWWYASKVYDEYKDSDRLEEALWQCIKFEELKPIRGFKNCAF</sequence>
<evidence type="ECO:0000256" key="4">
    <source>
        <dbReference type="ARBA" id="ARBA00022583"/>
    </source>
</evidence>
<dbReference type="PANTHER" id="PTHR23083:SF464">
    <property type="entry name" value="TETRATRICOPEPTIDE REPEAT DOMAIN 7, ISOFORM A"/>
    <property type="match status" value="1"/>
</dbReference>
<keyword evidence="8" id="KW-1185">Reference proteome</keyword>
<dbReference type="GO" id="GO:0006897">
    <property type="term" value="P:endocytosis"/>
    <property type="evidence" value="ECO:0007669"/>
    <property type="project" value="UniProtKB-KW"/>
</dbReference>
<evidence type="ECO:0000256" key="3">
    <source>
        <dbReference type="ARBA" id="ARBA00004463"/>
    </source>
</evidence>
<gene>
    <name evidence="7" type="ORF">AW171_hschr2192</name>
</gene>
<dbReference type="Gene3D" id="1.25.40.10">
    <property type="entry name" value="Tetratricopeptide repeat domain"/>
    <property type="match status" value="1"/>
</dbReference>
<dbReference type="CDD" id="cd23270">
    <property type="entry name" value="YPP1"/>
    <property type="match status" value="1"/>
</dbReference>
<accession>A0A109UW87</accession>
<proteinExistence type="inferred from homology"/>
<evidence type="ECO:0000256" key="2">
    <source>
        <dbReference type="ARBA" id="ARBA00004413"/>
    </source>
</evidence>
<evidence type="ECO:0000256" key="5">
    <source>
        <dbReference type="ARBA" id="ARBA00038251"/>
    </source>
</evidence>
<dbReference type="PANTHER" id="PTHR23083">
    <property type="entry name" value="TETRATRICOPEPTIDE REPEAT PROTEIN, TPR"/>
    <property type="match status" value="1"/>
</dbReference>
<comment type="function">
    <text evidence="1">Involved in endocytosis.</text>
</comment>
<dbReference type="InterPro" id="IPR011990">
    <property type="entry name" value="TPR-like_helical_dom_sf"/>
</dbReference>
<dbReference type="EMBL" id="CP014242">
    <property type="protein sequence ID" value="AMD18680.1"/>
    <property type="molecule type" value="Genomic_DNA"/>
</dbReference>
<dbReference type="RefSeq" id="XP_017985676.1">
    <property type="nucleotide sequence ID" value="XM_018130228.1"/>
</dbReference>
<dbReference type="InterPro" id="IPR051722">
    <property type="entry name" value="Endocytosis_PI4K-reg_protein"/>
</dbReference>
<dbReference type="STRING" id="45286.A0A109UW87"/>
<dbReference type="AlphaFoldDB" id="A0A109UW87"/>
<comment type="similarity">
    <text evidence="5">Belongs to the YPP1 family.</text>
</comment>
<evidence type="ECO:0000256" key="6">
    <source>
        <dbReference type="ARBA" id="ARBA00039231"/>
    </source>
</evidence>
<dbReference type="GeneID" id="28721830"/>
<dbReference type="Proteomes" id="UP000243052">
    <property type="component" value="Chromosome ii"/>
</dbReference>
<evidence type="ECO:0000313" key="7">
    <source>
        <dbReference type="EMBL" id="AMD18680.1"/>
    </source>
</evidence>
<comment type="subcellular location">
    <subcellularLocation>
        <location evidence="2">Cell membrane</location>
        <topology evidence="2">Peripheral membrane protein</topology>
        <orientation evidence="2">Cytoplasmic side</orientation>
    </subcellularLocation>
    <subcellularLocation>
        <location evidence="3">Cytoplasmic granule</location>
    </subcellularLocation>
</comment>
<reference evidence="7 8" key="1">
    <citation type="submission" date="2016-01" db="EMBL/GenBank/DDBJ databases">
        <title>Genome sequence of the yeast Holleya sinecauda.</title>
        <authorList>
            <person name="Dietrich F.S."/>
        </authorList>
    </citation>
    <scope>NUCLEOTIDE SEQUENCE [LARGE SCALE GENOMIC DNA]</scope>
    <source>
        <strain evidence="7 8">ATCC 58844</strain>
    </source>
</reference>
<dbReference type="GO" id="GO:0005886">
    <property type="term" value="C:plasma membrane"/>
    <property type="evidence" value="ECO:0007669"/>
    <property type="project" value="UniProtKB-SubCell"/>
</dbReference>
<evidence type="ECO:0000313" key="8">
    <source>
        <dbReference type="Proteomes" id="UP000243052"/>
    </source>
</evidence>
<protein>
    <recommendedName>
        <fullName evidence="6">Cargo-transport protein YPP1</fullName>
    </recommendedName>
</protein>
<name>A0A109UW87_9SACH</name>